<organism evidence="1 2">
    <name type="scientific">Melia azedarach</name>
    <name type="common">Chinaberry tree</name>
    <dbReference type="NCBI Taxonomy" id="155640"/>
    <lineage>
        <taxon>Eukaryota</taxon>
        <taxon>Viridiplantae</taxon>
        <taxon>Streptophyta</taxon>
        <taxon>Embryophyta</taxon>
        <taxon>Tracheophyta</taxon>
        <taxon>Spermatophyta</taxon>
        <taxon>Magnoliopsida</taxon>
        <taxon>eudicotyledons</taxon>
        <taxon>Gunneridae</taxon>
        <taxon>Pentapetalae</taxon>
        <taxon>rosids</taxon>
        <taxon>malvids</taxon>
        <taxon>Sapindales</taxon>
        <taxon>Meliaceae</taxon>
        <taxon>Melia</taxon>
    </lineage>
</organism>
<gene>
    <name evidence="1" type="ORF">OWV82_010322</name>
</gene>
<evidence type="ECO:0000313" key="2">
    <source>
        <dbReference type="Proteomes" id="UP001164539"/>
    </source>
</evidence>
<proteinExistence type="predicted"/>
<dbReference type="EMBL" id="CM051398">
    <property type="protein sequence ID" value="KAJ4718672.1"/>
    <property type="molecule type" value="Genomic_DNA"/>
</dbReference>
<sequence>MVFIITLFLVLLQDLALSFGHASLVRQQHTHHSLVTDKAALLAFRSSIISDPNFTLANWKEDVDVCNFTGVMCNRDHHRVASVNLSTHGLVGRLSPYISNLTGLRVLVLFNNHLFGSIPSEFSNLRRLHHLQLDGNNLQGRIPESLALLSNLAVVNFKDNNLTGTLPPSFFYNCTSLRNLDLSNNFFTGKIPEEIGYCSSLWNLNLYNNQFMGKLPASLMNTSLFNLDVEYNQFSGELPSDIVRKLPTLTFLHLSYNNLVSHDDNTNLEPFFDSLGNCTDLDELELAGLGLGGTMPNSVGRLNLSQLSMQENKITGSIPPSIGNLSELILLNLSSNLLNGTIPAEVSLLSQLQQLFLSHNLFSGEIPAALGKLHHLGLLDLSCNKFSGPIPASLGNLVQVNSLFLNNNLLSGSIPSTLGQCSDLYKLDLSYNRLTGSIPPEISGILEIRIFLNLSHNQLEGPLPIELSKLENVQEIDLSSNKLTGNIFFQISSCIALRLINLSHNSLQGQLPDSLGALKNLEVIDVSGNHLSGMIPVSMNKIHTLTFINLSFNKFEGMIPSGGIFNSVTNMSFLGHQNLCGTIPGMPICSPKQNWLHSRMFFIIFILVISISSFLSTICCGIGFRHIKAMISSAKYETKNPETPELMHNFPRITYRELSDATRGFDEQRLIGTGSYGRVYKGILSDGTAIAVKVLQLQSGNSKKSFNRECQVLKRIRHRNLMRIITACSLPDFKALVLPYMANGSLDSRLYAHSESGLGSGSSDLTLIQRVNICCDIAEGMAYLHHHSPVRVIHCDLKPSNVLLNDDMTALVSDFGIARLVMTAGVGNAGVVENMGNSTANMLSGSIGYIAPEYGFGYNTSTKGDVYSFGVLVLEMVTRKRPTADMFTGGLSLQKWVKSHYHGRVVKVIDSSLVRAWKDQSPEVKRMWDVAIGQLIELGLLCTQESPSTRPTMVDAADDLDRLKRYLGGDTTATFVSSLGISSSTLGDD</sequence>
<dbReference type="Proteomes" id="UP001164539">
    <property type="component" value="Chromosome 5"/>
</dbReference>
<name>A0ACC1Y4S3_MELAZ</name>
<evidence type="ECO:0000313" key="1">
    <source>
        <dbReference type="EMBL" id="KAJ4718672.1"/>
    </source>
</evidence>
<protein>
    <submittedName>
        <fullName evidence="1">Leucine-rich repeat receptor-like serine/threonine-protein kinase</fullName>
    </submittedName>
</protein>
<reference evidence="1 2" key="1">
    <citation type="journal article" date="2023" name="Science">
        <title>Complex scaffold remodeling in plant triterpene biosynthesis.</title>
        <authorList>
            <person name="De La Pena R."/>
            <person name="Hodgson H."/>
            <person name="Liu J.C."/>
            <person name="Stephenson M.J."/>
            <person name="Martin A.C."/>
            <person name="Owen C."/>
            <person name="Harkess A."/>
            <person name="Leebens-Mack J."/>
            <person name="Jimenez L.E."/>
            <person name="Osbourn A."/>
            <person name="Sattely E.S."/>
        </authorList>
    </citation>
    <scope>NUCLEOTIDE SEQUENCE [LARGE SCALE GENOMIC DNA]</scope>
    <source>
        <strain evidence="2">cv. JPN11</strain>
        <tissue evidence="1">Leaf</tissue>
    </source>
</reference>
<comment type="caution">
    <text evidence="1">The sequence shown here is derived from an EMBL/GenBank/DDBJ whole genome shotgun (WGS) entry which is preliminary data.</text>
</comment>
<keyword evidence="2" id="KW-1185">Reference proteome</keyword>
<accession>A0ACC1Y4S3</accession>